<sequence length="135" mass="15023">MAALCLVMRPNRHQVPVAKHCQLCFITEVCLQVMRFFSIWQQLQGVFSKPSPSLDPPCRHAARLHDNTSGQLREVGGTSLHTCAVDVWLEREDPLSDTVRAVSLASVDAAVCLNDHTERGSQGPVALTWRGRIFM</sequence>
<dbReference type="Proteomes" id="UP001059041">
    <property type="component" value="Linkage Group LG24"/>
</dbReference>
<evidence type="ECO:0000313" key="1">
    <source>
        <dbReference type="EMBL" id="KAI7791885.1"/>
    </source>
</evidence>
<evidence type="ECO:0000313" key="2">
    <source>
        <dbReference type="Proteomes" id="UP001059041"/>
    </source>
</evidence>
<organism evidence="1 2">
    <name type="scientific">Triplophysa rosa</name>
    <name type="common">Cave loach</name>
    <dbReference type="NCBI Taxonomy" id="992332"/>
    <lineage>
        <taxon>Eukaryota</taxon>
        <taxon>Metazoa</taxon>
        <taxon>Chordata</taxon>
        <taxon>Craniata</taxon>
        <taxon>Vertebrata</taxon>
        <taxon>Euteleostomi</taxon>
        <taxon>Actinopterygii</taxon>
        <taxon>Neopterygii</taxon>
        <taxon>Teleostei</taxon>
        <taxon>Ostariophysi</taxon>
        <taxon>Cypriniformes</taxon>
        <taxon>Nemacheilidae</taxon>
        <taxon>Triplophysa</taxon>
    </lineage>
</organism>
<comment type="caution">
    <text evidence="1">The sequence shown here is derived from an EMBL/GenBank/DDBJ whole genome shotgun (WGS) entry which is preliminary data.</text>
</comment>
<protein>
    <submittedName>
        <fullName evidence="1">Uncharacterized protein</fullName>
    </submittedName>
</protein>
<proteinExistence type="predicted"/>
<accession>A0A9W7T754</accession>
<name>A0A9W7T754_TRIRA</name>
<reference evidence="1" key="1">
    <citation type="submission" date="2021-02" db="EMBL/GenBank/DDBJ databases">
        <title>Comparative genomics reveals that relaxation of natural selection precedes convergent phenotypic evolution of cavefish.</title>
        <authorList>
            <person name="Peng Z."/>
        </authorList>
    </citation>
    <scope>NUCLEOTIDE SEQUENCE</scope>
    <source>
        <tissue evidence="1">Muscle</tissue>
    </source>
</reference>
<gene>
    <name evidence="1" type="ORF">IRJ41_013072</name>
</gene>
<dbReference type="EMBL" id="JAFHDT010000024">
    <property type="protein sequence ID" value="KAI7791885.1"/>
    <property type="molecule type" value="Genomic_DNA"/>
</dbReference>
<dbReference type="AlphaFoldDB" id="A0A9W7T754"/>
<keyword evidence="2" id="KW-1185">Reference proteome</keyword>